<dbReference type="EMBL" id="JAFGIX010000048">
    <property type="protein sequence ID" value="MBN1573416.1"/>
    <property type="molecule type" value="Genomic_DNA"/>
</dbReference>
<proteinExistence type="predicted"/>
<comment type="caution">
    <text evidence="4">The sequence shown here is derived from an EMBL/GenBank/DDBJ whole genome shotgun (WGS) entry which is preliminary data.</text>
</comment>
<feature type="compositionally biased region" description="Acidic residues" evidence="1">
    <location>
        <begin position="154"/>
        <end position="169"/>
    </location>
</feature>
<evidence type="ECO:0000256" key="1">
    <source>
        <dbReference type="SAM" id="MobiDB-lite"/>
    </source>
</evidence>
<feature type="compositionally biased region" description="Acidic residues" evidence="1">
    <location>
        <begin position="92"/>
        <end position="110"/>
    </location>
</feature>
<reference evidence="4" key="2">
    <citation type="submission" date="2021-01" db="EMBL/GenBank/DDBJ databases">
        <authorList>
            <person name="Hahn C.R."/>
            <person name="Youssef N.H."/>
            <person name="Elshahed M."/>
        </authorList>
    </citation>
    <scope>NUCLEOTIDE SEQUENCE</scope>
    <source>
        <strain evidence="4">Zod_Metabat.24</strain>
    </source>
</reference>
<sequence>MIVQCDHCNTKFNLPDEKLKPGGVKIRCTRCKEIFEVPGPEASNAGIEDSLPDDFGDDLSGFEGGDDFASEAGGGADLGGGDEDFGLGMEDSGLEGEGLDDMSFDLDSSDSEGRVSGGDLDFDESLDLDKEGGGGGAAAGDGLSFDDNSAGSDLDFDDSSDDLSLDSSDEFGISSLDGDSDTTIDEDPSGFDFSAPLGGGGDSAFEFESESKVGGGIGMGGGLDLDMGGDSLRDLGMEPTEGLSSAKMKRSRRSPLMVALLIVLIITLGAYFVFKAMGGGKLDLESLTKMFAGTKNPLDGLMIDETKLSHYYTENNQAGKILVVEGMVLNASEIPKGQIRVMLKLYDEGGKVIKSSQSYCGNILNLSELMNLPKDRITKDLNKKVNPANARVGPKTSINFILVIFDMPDTSSYFDVEIVGAENVG</sequence>
<dbReference type="InterPro" id="IPR011723">
    <property type="entry name" value="Znf/thioredoxin_put"/>
</dbReference>
<accession>A0A9D8KGL4</accession>
<feature type="region of interest" description="Disordered" evidence="1">
    <location>
        <begin position="228"/>
        <end position="248"/>
    </location>
</feature>
<reference evidence="4" key="1">
    <citation type="journal article" date="2021" name="Environ. Microbiol.">
        <title>Genomic characterization of three novel Desulfobacterota classes expand the metabolic and phylogenetic diversity of the phylum.</title>
        <authorList>
            <person name="Murphy C.L."/>
            <person name="Biggerstaff J."/>
            <person name="Eichhorn A."/>
            <person name="Ewing E."/>
            <person name="Shahan R."/>
            <person name="Soriano D."/>
            <person name="Stewart S."/>
            <person name="VanMol K."/>
            <person name="Walker R."/>
            <person name="Walters P."/>
            <person name="Elshahed M.S."/>
            <person name="Youssef N.H."/>
        </authorList>
    </citation>
    <scope>NUCLEOTIDE SEQUENCE</scope>
    <source>
        <strain evidence="4">Zod_Metabat.24</strain>
    </source>
</reference>
<evidence type="ECO:0000259" key="3">
    <source>
        <dbReference type="Pfam" id="PF13717"/>
    </source>
</evidence>
<feature type="region of interest" description="Disordered" evidence="1">
    <location>
        <begin position="40"/>
        <end position="187"/>
    </location>
</feature>
<keyword evidence="2" id="KW-0472">Membrane</keyword>
<dbReference type="Proteomes" id="UP000809273">
    <property type="component" value="Unassembled WGS sequence"/>
</dbReference>
<dbReference type="Pfam" id="PF13717">
    <property type="entry name" value="Zn_ribbon_4"/>
    <property type="match status" value="1"/>
</dbReference>
<evidence type="ECO:0000313" key="4">
    <source>
        <dbReference type="EMBL" id="MBN1573416.1"/>
    </source>
</evidence>
<evidence type="ECO:0000256" key="2">
    <source>
        <dbReference type="SAM" id="Phobius"/>
    </source>
</evidence>
<gene>
    <name evidence="4" type="ORF">JW984_09505</name>
</gene>
<keyword evidence="2" id="KW-0812">Transmembrane</keyword>
<evidence type="ECO:0000313" key="5">
    <source>
        <dbReference type="Proteomes" id="UP000809273"/>
    </source>
</evidence>
<feature type="transmembrane region" description="Helical" evidence="2">
    <location>
        <begin position="256"/>
        <end position="274"/>
    </location>
</feature>
<feature type="domain" description="Zinc finger/thioredoxin putative" evidence="3">
    <location>
        <begin position="1"/>
        <end position="35"/>
    </location>
</feature>
<keyword evidence="2" id="KW-1133">Transmembrane helix</keyword>
<dbReference type="NCBIfam" id="TIGR02098">
    <property type="entry name" value="MJ0042_CXXC"/>
    <property type="match status" value="1"/>
</dbReference>
<organism evidence="4 5">
    <name type="scientific">Candidatus Zymogenus saltonus</name>
    <dbReference type="NCBI Taxonomy" id="2844893"/>
    <lineage>
        <taxon>Bacteria</taxon>
        <taxon>Deltaproteobacteria</taxon>
        <taxon>Candidatus Zymogenia</taxon>
        <taxon>Candidatus Zymogeniales</taxon>
        <taxon>Candidatus Zymogenaceae</taxon>
        <taxon>Candidatus Zymogenus</taxon>
    </lineage>
</organism>
<dbReference type="AlphaFoldDB" id="A0A9D8KGL4"/>
<feature type="compositionally biased region" description="Acidic residues" evidence="1">
    <location>
        <begin position="178"/>
        <end position="187"/>
    </location>
</feature>
<protein>
    <submittedName>
        <fullName evidence="4">Zinc-ribbon domain-containing protein</fullName>
    </submittedName>
</protein>
<name>A0A9D8KGL4_9DELT</name>